<dbReference type="InParanoid" id="H3A1Z0"/>
<dbReference type="OMA" id="SHIEINV"/>
<dbReference type="HOGENOM" id="CLU_005389_5_1_1"/>
<evidence type="ECO:0000256" key="2">
    <source>
        <dbReference type="ARBA" id="ARBA00007242"/>
    </source>
</evidence>
<dbReference type="PRINTS" id="PR00248">
    <property type="entry name" value="GPCRMGR"/>
</dbReference>
<name>H3A1Z0_LATCH</name>
<comment type="subcellular location">
    <subcellularLocation>
        <location evidence="1">Cell membrane</location>
        <topology evidence="1">Multi-pass membrane protein</topology>
    </subcellularLocation>
</comment>
<keyword evidence="4 12" id="KW-0812">Transmembrane</keyword>
<organism evidence="15 16">
    <name type="scientific">Latimeria chalumnae</name>
    <name type="common">Coelacanth</name>
    <dbReference type="NCBI Taxonomy" id="7897"/>
    <lineage>
        <taxon>Eukaryota</taxon>
        <taxon>Metazoa</taxon>
        <taxon>Chordata</taxon>
        <taxon>Craniata</taxon>
        <taxon>Vertebrata</taxon>
        <taxon>Euteleostomi</taxon>
        <taxon>Coelacanthiformes</taxon>
        <taxon>Coelacanthidae</taxon>
        <taxon>Latimeria</taxon>
    </lineage>
</organism>
<feature type="transmembrane region" description="Helical" evidence="12">
    <location>
        <begin position="795"/>
        <end position="815"/>
    </location>
</feature>
<dbReference type="Pfam" id="PF07562">
    <property type="entry name" value="NCD3G"/>
    <property type="match status" value="1"/>
</dbReference>
<dbReference type="InterPro" id="IPR001828">
    <property type="entry name" value="ANF_lig-bd_rcpt"/>
</dbReference>
<dbReference type="InterPro" id="IPR017978">
    <property type="entry name" value="GPCR_3_C"/>
</dbReference>
<dbReference type="GO" id="GO:0005886">
    <property type="term" value="C:plasma membrane"/>
    <property type="evidence" value="ECO:0007669"/>
    <property type="project" value="UniProtKB-SubCell"/>
</dbReference>
<dbReference type="SUPFAM" id="SSF53822">
    <property type="entry name" value="Periplasmic binding protein-like I"/>
    <property type="match status" value="1"/>
</dbReference>
<evidence type="ECO:0000256" key="1">
    <source>
        <dbReference type="ARBA" id="ARBA00004651"/>
    </source>
</evidence>
<keyword evidence="5 13" id="KW-0732">Signal</keyword>
<dbReference type="Pfam" id="PF01094">
    <property type="entry name" value="ANF_receptor"/>
    <property type="match status" value="1"/>
</dbReference>
<dbReference type="PANTHER" id="PTHR24061">
    <property type="entry name" value="CALCIUM-SENSING RECEPTOR-RELATED"/>
    <property type="match status" value="1"/>
</dbReference>
<dbReference type="Pfam" id="PF00003">
    <property type="entry name" value="7tm_3"/>
    <property type="match status" value="1"/>
</dbReference>
<dbReference type="InterPro" id="IPR000337">
    <property type="entry name" value="GPCR_3"/>
</dbReference>
<keyword evidence="7" id="KW-0297">G-protein coupled receptor</keyword>
<feature type="domain" description="G-protein coupled receptors family 3 profile" evidence="14">
    <location>
        <begin position="601"/>
        <end position="865"/>
    </location>
</feature>
<reference evidence="16" key="1">
    <citation type="submission" date="2011-08" db="EMBL/GenBank/DDBJ databases">
        <title>The draft genome of Latimeria chalumnae.</title>
        <authorList>
            <person name="Di Palma F."/>
            <person name="Alfoldi J."/>
            <person name="Johnson J."/>
            <person name="Berlin A."/>
            <person name="Gnerre S."/>
            <person name="Jaffe D."/>
            <person name="MacCallum I."/>
            <person name="Young S."/>
            <person name="Walker B.J."/>
            <person name="Lander E."/>
            <person name="Lindblad-Toh K."/>
        </authorList>
    </citation>
    <scope>NUCLEOTIDE SEQUENCE [LARGE SCALE GENOMIC DNA]</scope>
    <source>
        <strain evidence="16">Wild caught</strain>
    </source>
</reference>
<dbReference type="PANTHER" id="PTHR24061:SF528">
    <property type="entry name" value="C-FAMILY ODORANT RECEPTOR OLFCD2-RELATED"/>
    <property type="match status" value="1"/>
</dbReference>
<evidence type="ECO:0000313" key="15">
    <source>
        <dbReference type="Ensembl" id="ENSLACP00000003661.1"/>
    </source>
</evidence>
<keyword evidence="3" id="KW-1003">Cell membrane</keyword>
<dbReference type="EMBL" id="AFYH01233560">
    <property type="status" value="NOT_ANNOTATED_CDS"/>
    <property type="molecule type" value="Genomic_DNA"/>
</dbReference>
<dbReference type="FunFam" id="3.40.50.2300:FF:000016">
    <property type="entry name" value="Taste 1 receptor member 2"/>
    <property type="match status" value="1"/>
</dbReference>
<keyword evidence="16" id="KW-1185">Reference proteome</keyword>
<feature type="transmembrane region" description="Helical" evidence="12">
    <location>
        <begin position="760"/>
        <end position="783"/>
    </location>
</feature>
<dbReference type="Ensembl" id="ENSLACT00000003694.1">
    <property type="protein sequence ID" value="ENSLACP00000003661.1"/>
    <property type="gene ID" value="ENSLACG00000003260.1"/>
</dbReference>
<feature type="transmembrane region" description="Helical" evidence="12">
    <location>
        <begin position="638"/>
        <end position="659"/>
    </location>
</feature>
<evidence type="ECO:0000313" key="16">
    <source>
        <dbReference type="Proteomes" id="UP000008672"/>
    </source>
</evidence>
<evidence type="ECO:0000259" key="14">
    <source>
        <dbReference type="PROSITE" id="PS50259"/>
    </source>
</evidence>
<dbReference type="GeneTree" id="ENSGT01050000244874"/>
<feature type="transmembrane region" description="Helical" evidence="12">
    <location>
        <begin position="671"/>
        <end position="695"/>
    </location>
</feature>
<dbReference type="PROSITE" id="PS50259">
    <property type="entry name" value="G_PROTEIN_RECEP_F3_4"/>
    <property type="match status" value="1"/>
</dbReference>
<dbReference type="FunFam" id="3.40.50.2300:FF:000475">
    <property type="entry name" value="Olfactory receptor C family, g2"/>
    <property type="match status" value="1"/>
</dbReference>
<feature type="transmembrane region" description="Helical" evidence="12">
    <location>
        <begin position="601"/>
        <end position="626"/>
    </location>
</feature>
<dbReference type="InterPro" id="IPR000068">
    <property type="entry name" value="GPCR_3_Ca_sens_rcpt-rel"/>
</dbReference>
<evidence type="ECO:0000256" key="13">
    <source>
        <dbReference type="SAM" id="SignalP"/>
    </source>
</evidence>
<feature type="transmembrane region" description="Helical" evidence="12">
    <location>
        <begin position="715"/>
        <end position="734"/>
    </location>
</feature>
<gene>
    <name evidence="15" type="primary">LOC102359929</name>
</gene>
<keyword evidence="8 12" id="KW-0472">Membrane</keyword>
<evidence type="ECO:0000256" key="9">
    <source>
        <dbReference type="ARBA" id="ARBA00023170"/>
    </source>
</evidence>
<dbReference type="CDD" id="cd15283">
    <property type="entry name" value="7tmC_V2R_pheromone"/>
    <property type="match status" value="1"/>
</dbReference>
<protein>
    <recommendedName>
        <fullName evidence="14">G-protein coupled receptors family 3 profile domain-containing protein</fullName>
    </recommendedName>
</protein>
<evidence type="ECO:0000256" key="7">
    <source>
        <dbReference type="ARBA" id="ARBA00023040"/>
    </source>
</evidence>
<dbReference type="GO" id="GO:0004930">
    <property type="term" value="F:G protein-coupled receptor activity"/>
    <property type="evidence" value="ECO:0007669"/>
    <property type="project" value="UniProtKB-KW"/>
</dbReference>
<evidence type="ECO:0000256" key="6">
    <source>
        <dbReference type="ARBA" id="ARBA00022989"/>
    </source>
</evidence>
<feature type="transmembrane region" description="Helical" evidence="12">
    <location>
        <begin position="827"/>
        <end position="850"/>
    </location>
</feature>
<evidence type="ECO:0000256" key="8">
    <source>
        <dbReference type="ARBA" id="ARBA00023136"/>
    </source>
</evidence>
<dbReference type="eggNOG" id="KOG1056">
    <property type="taxonomic scope" value="Eukaryota"/>
</dbReference>
<evidence type="ECO:0000256" key="5">
    <source>
        <dbReference type="ARBA" id="ARBA00022729"/>
    </source>
</evidence>
<comment type="similarity">
    <text evidence="2">Belongs to the G-protein coupled receptor 3 family.</text>
</comment>
<dbReference type="PRINTS" id="PR01535">
    <property type="entry name" value="VOMERONASL2R"/>
</dbReference>
<dbReference type="FunFam" id="2.10.50.30:FF:000002">
    <property type="entry name" value="Vomeronasal 2 receptor, h1"/>
    <property type="match status" value="1"/>
</dbReference>
<proteinExistence type="inferred from homology"/>
<dbReference type="AlphaFoldDB" id="H3A1Z0"/>
<reference evidence="15" key="3">
    <citation type="submission" date="2025-09" db="UniProtKB">
        <authorList>
            <consortium name="Ensembl"/>
        </authorList>
    </citation>
    <scope>IDENTIFICATION</scope>
</reference>
<evidence type="ECO:0000256" key="4">
    <source>
        <dbReference type="ARBA" id="ARBA00022692"/>
    </source>
</evidence>
<feature type="signal peptide" evidence="13">
    <location>
        <begin position="1"/>
        <end position="23"/>
    </location>
</feature>
<feature type="chain" id="PRO_5003579800" description="G-protein coupled receptors family 3 profile domain-containing protein" evidence="13">
    <location>
        <begin position="24"/>
        <end position="869"/>
    </location>
</feature>
<reference evidence="15" key="2">
    <citation type="submission" date="2025-08" db="UniProtKB">
        <authorList>
            <consortium name="Ensembl"/>
        </authorList>
    </citation>
    <scope>IDENTIFICATION</scope>
</reference>
<evidence type="ECO:0000256" key="12">
    <source>
        <dbReference type="SAM" id="Phobius"/>
    </source>
</evidence>
<dbReference type="FunFam" id="3.40.50.2300:FF:000067">
    <property type="entry name" value="Olfactory receptor C family, h1"/>
    <property type="match status" value="1"/>
</dbReference>
<dbReference type="InterPro" id="IPR011500">
    <property type="entry name" value="GPCR_3_9-Cys_dom"/>
</dbReference>
<dbReference type="InterPro" id="IPR004073">
    <property type="entry name" value="GPCR_3_vmron_rcpt_2"/>
</dbReference>
<evidence type="ECO:0000256" key="11">
    <source>
        <dbReference type="ARBA" id="ARBA00023224"/>
    </source>
</evidence>
<evidence type="ECO:0000256" key="10">
    <source>
        <dbReference type="ARBA" id="ARBA00023180"/>
    </source>
</evidence>
<keyword evidence="11" id="KW-0807">Transducer</keyword>
<dbReference type="Proteomes" id="UP000008672">
    <property type="component" value="Unassembled WGS sequence"/>
</dbReference>
<keyword evidence="10" id="KW-0325">Glycoprotein</keyword>
<evidence type="ECO:0000256" key="3">
    <source>
        <dbReference type="ARBA" id="ARBA00022475"/>
    </source>
</evidence>
<sequence length="869" mass="97204">AQEVFKMLSSLLLILFSASTYWAEEPICRLRGKIDIAELFQAGDIVIGGIFSLHRRVLNKIHTFKSEPEPAECQSFDFREFRFAQTMIFAIQEINNNAALVPGITLGYRIYDSCSYISQSMKAALALVNGQEKYLSDASCTKSPPAPALIATSGSSRSIAVARIMGPFGIPMVSYFSTCACLSNKKEFPSFFRTIPSDYFQARALAQLVKHFGWTWVGAIRKDSDYGNFGMATFIEEAQKEGICIAFSEIMYRTYPTEKILKTIEIIKKSTAKVIVVFVGESDMAFLMKEILKQNITGRQWLGSEAWVTGTQLATKESYGVLSGTIGFAIRKSVIPGLKEFLLKVSPFKTPFNSLLNEFWENVFNCKMPENGTTRVNTTVNTLQCTGLEKLQDVNNPYTDISQLRISNTVYKAVYAIAHSLHNMITCENGNGPFENKSCPNKARIEPWQLQSYVKKVNFISKTGDKVYFDEKGDPSASYDLVNWQITKEGKVEFVTIGYYDASAPAGHQFVIEKKKVVWASGHSQMPDSVCSESCPPGTRKAARKGQPLCCFDCISCAEGEVSNHSDSVDCVKCPLYHWSNQEKNHCILKETEFLTFEETMGILLVVLSLTGSFTTIAILIIFFYYRHTPIVKANNSELSFLLLFSLLLCFLCSITFIGQPSPWTCSLRHAAFGITFVLCISCILGKTIVVLMAFKTTLPGANTMKWFGPTQQRLTVFAFTLVQGLMCTLWLSLSPPFPSQNMNYYKDRIILECNLGSVTAFYCVLGYIGVLSILCFVLAFLARKLPDNFNEAKHITFSILIFCTVWLAFIPAYISSPGKYTVALEIFAILASSFALLFCIFAPKCYIILFKPENNTRKHLMGKKTSKS</sequence>
<accession>H3A1Z0</accession>
<dbReference type="CDD" id="cd06364">
    <property type="entry name" value="PBP1_CaSR"/>
    <property type="match status" value="1"/>
</dbReference>
<keyword evidence="6 12" id="KW-1133">Transmembrane helix</keyword>
<keyword evidence="9" id="KW-0675">Receptor</keyword>
<dbReference type="Gene3D" id="2.10.50.30">
    <property type="entry name" value="GPCR, family 3, nine cysteines domain"/>
    <property type="match status" value="1"/>
</dbReference>
<dbReference type="InterPro" id="IPR028082">
    <property type="entry name" value="Peripla_BP_I"/>
</dbReference>
<dbReference type="InterPro" id="IPR038550">
    <property type="entry name" value="GPCR_3_9-Cys_sf"/>
</dbReference>
<dbReference type="Gene3D" id="3.40.50.2300">
    <property type="match status" value="2"/>
</dbReference>